<dbReference type="OMA" id="ITNIYIW"/>
<dbReference type="PANTHER" id="PTHR43791">
    <property type="entry name" value="PERMEASE-RELATED"/>
    <property type="match status" value="1"/>
</dbReference>
<evidence type="ECO:0000313" key="9">
    <source>
        <dbReference type="Proteomes" id="UP000000709"/>
    </source>
</evidence>
<feature type="transmembrane region" description="Helical" evidence="6">
    <location>
        <begin position="356"/>
        <end position="378"/>
    </location>
</feature>
<feature type="transmembrane region" description="Helical" evidence="6">
    <location>
        <begin position="269"/>
        <end position="298"/>
    </location>
</feature>
<dbReference type="GeneID" id="18875311"/>
<dbReference type="KEGG" id="spaa:SPAPADRAFT_70208"/>
<dbReference type="Gene3D" id="1.20.1250.20">
    <property type="entry name" value="MFS general substrate transporter like domains"/>
    <property type="match status" value="2"/>
</dbReference>
<evidence type="ECO:0000313" key="8">
    <source>
        <dbReference type="EMBL" id="EGW33990.1"/>
    </source>
</evidence>
<dbReference type="PROSITE" id="PS50850">
    <property type="entry name" value="MFS"/>
    <property type="match status" value="1"/>
</dbReference>
<dbReference type="GO" id="GO:0005783">
    <property type="term" value="C:endoplasmic reticulum"/>
    <property type="evidence" value="ECO:0007669"/>
    <property type="project" value="EnsemblFungi"/>
</dbReference>
<name>G3AJT9_SPAPN</name>
<gene>
    <name evidence="8" type="ORF">SPAPADRAFT_70208</name>
</gene>
<feature type="transmembrane region" description="Helical" evidence="6">
    <location>
        <begin position="390"/>
        <end position="412"/>
    </location>
</feature>
<feature type="transmembrane region" description="Helical" evidence="6">
    <location>
        <begin position="37"/>
        <end position="55"/>
    </location>
</feature>
<feature type="transmembrane region" description="Helical" evidence="6">
    <location>
        <begin position="75"/>
        <end position="98"/>
    </location>
</feature>
<dbReference type="InterPro" id="IPR020846">
    <property type="entry name" value="MFS_dom"/>
</dbReference>
<keyword evidence="3 6" id="KW-0812">Transmembrane</keyword>
<protein>
    <submittedName>
        <fullName evidence="8">Allantoate permease</fullName>
    </submittedName>
</protein>
<keyword evidence="2" id="KW-0813">Transport</keyword>
<dbReference type="FunCoup" id="G3AJT9">
    <property type="interactions" value="136"/>
</dbReference>
<dbReference type="InParanoid" id="G3AJT9"/>
<dbReference type="GO" id="GO:0016020">
    <property type="term" value="C:membrane"/>
    <property type="evidence" value="ECO:0007669"/>
    <property type="project" value="UniProtKB-SubCell"/>
</dbReference>
<sequence>MADFSEKSQVATDHESLSTTLNEEYDNALKFLVTRKLDFAILPILCCIYFLQFLDKTLLNYAAAMGIKANLVGNQFANLSTIFYAAYIFGEPIISYLLQKFPLSKALGTFIILWGIVVACHSACSTYASLMIVRTLLGIFESSSAVGLIIISGMYYSKPQQVARMGIWSVMAGTATIVGGLLSFAFQHVHTETFKSWQILFLVMGLITVVFGIFTLFYLPDNVHTAWFLNEDEKLHVLEVVRQNQTGTKTSKFKKHQIVELLFKDKFTWWYMLLTICSQIVTGAIGTFSVTITLSFGFDNYESALLQLPVGALIIIIILTATQLVRHFGHITYIAVSMFIPTIIGAIVLLCNPNRVGNLLAMYLLYSGSSVITLIYAWISANTAGTSKKFFRSAMTMIGFSVACIIGPQLFQAYSAPGYHPAKIVILVTQCACVPITLAIGWLCKKENEKRDAEPVQELPENFEFLDLTDMENKHFRYTF</sequence>
<feature type="transmembrane region" description="Helical" evidence="6">
    <location>
        <begin position="110"/>
        <end position="130"/>
    </location>
</feature>
<comment type="subcellular location">
    <subcellularLocation>
        <location evidence="1">Membrane</location>
        <topology evidence="1">Multi-pass membrane protein</topology>
    </subcellularLocation>
</comment>
<dbReference type="EMBL" id="GL996500">
    <property type="protein sequence ID" value="EGW33990.1"/>
    <property type="molecule type" value="Genomic_DNA"/>
</dbReference>
<keyword evidence="5 6" id="KW-0472">Membrane</keyword>
<reference evidence="8 9" key="1">
    <citation type="journal article" date="2011" name="Proc. Natl. Acad. Sci. U.S.A.">
        <title>Comparative genomics of xylose-fermenting fungi for enhanced biofuel production.</title>
        <authorList>
            <person name="Wohlbach D.J."/>
            <person name="Kuo A."/>
            <person name="Sato T.K."/>
            <person name="Potts K.M."/>
            <person name="Salamov A.A."/>
            <person name="LaButti K.M."/>
            <person name="Sun H."/>
            <person name="Clum A."/>
            <person name="Pangilinan J.L."/>
            <person name="Lindquist E.A."/>
            <person name="Lucas S."/>
            <person name="Lapidus A."/>
            <person name="Jin M."/>
            <person name="Gunawan C."/>
            <person name="Balan V."/>
            <person name="Dale B.E."/>
            <person name="Jeffries T.W."/>
            <person name="Zinkel R."/>
            <person name="Barry K.W."/>
            <person name="Grigoriev I.V."/>
            <person name="Gasch A.P."/>
        </authorList>
    </citation>
    <scope>NUCLEOTIDE SEQUENCE [LARGE SCALE GENOMIC DNA]</scope>
    <source>
        <strain evidence="9">NRRL Y-27907 / 11-Y1</strain>
    </source>
</reference>
<dbReference type="FunFam" id="1.20.1250.20:FF:000482">
    <property type="entry name" value="Thi73p"/>
    <property type="match status" value="1"/>
</dbReference>
<keyword evidence="4 6" id="KW-1133">Transmembrane helix</keyword>
<evidence type="ECO:0000256" key="1">
    <source>
        <dbReference type="ARBA" id="ARBA00004141"/>
    </source>
</evidence>
<proteinExistence type="predicted"/>
<dbReference type="OrthoDB" id="6730379at2759"/>
<feature type="transmembrane region" description="Helical" evidence="6">
    <location>
        <begin position="168"/>
        <end position="187"/>
    </location>
</feature>
<organism evidence="9">
    <name type="scientific">Spathaspora passalidarum (strain NRRL Y-27907 / 11-Y1)</name>
    <dbReference type="NCBI Taxonomy" id="619300"/>
    <lineage>
        <taxon>Eukaryota</taxon>
        <taxon>Fungi</taxon>
        <taxon>Dikarya</taxon>
        <taxon>Ascomycota</taxon>
        <taxon>Saccharomycotina</taxon>
        <taxon>Pichiomycetes</taxon>
        <taxon>Debaryomycetaceae</taxon>
        <taxon>Spathaspora</taxon>
    </lineage>
</organism>
<feature type="transmembrane region" description="Helical" evidence="6">
    <location>
        <begin position="331"/>
        <end position="350"/>
    </location>
</feature>
<dbReference type="AlphaFoldDB" id="G3AJT9"/>
<dbReference type="InterPro" id="IPR036259">
    <property type="entry name" value="MFS_trans_sf"/>
</dbReference>
<dbReference type="Pfam" id="PF07690">
    <property type="entry name" value="MFS_1"/>
    <property type="match status" value="1"/>
</dbReference>
<feature type="domain" description="Major facilitator superfamily (MFS) profile" evidence="7">
    <location>
        <begin position="41"/>
        <end position="449"/>
    </location>
</feature>
<dbReference type="GO" id="GO:0022857">
    <property type="term" value="F:transmembrane transporter activity"/>
    <property type="evidence" value="ECO:0007669"/>
    <property type="project" value="InterPro"/>
</dbReference>
<dbReference type="STRING" id="619300.G3AJT9"/>
<evidence type="ECO:0000256" key="6">
    <source>
        <dbReference type="SAM" id="Phobius"/>
    </source>
</evidence>
<feature type="transmembrane region" description="Helical" evidence="6">
    <location>
        <begin position="136"/>
        <end position="156"/>
    </location>
</feature>
<evidence type="ECO:0000259" key="7">
    <source>
        <dbReference type="PROSITE" id="PS50850"/>
    </source>
</evidence>
<evidence type="ECO:0000256" key="4">
    <source>
        <dbReference type="ARBA" id="ARBA00022989"/>
    </source>
</evidence>
<feature type="transmembrane region" description="Helical" evidence="6">
    <location>
        <begin position="424"/>
        <end position="444"/>
    </location>
</feature>
<dbReference type="RefSeq" id="XP_007373574.1">
    <property type="nucleotide sequence ID" value="XM_007373512.1"/>
</dbReference>
<dbReference type="Proteomes" id="UP000000709">
    <property type="component" value="Unassembled WGS sequence"/>
</dbReference>
<feature type="transmembrane region" description="Helical" evidence="6">
    <location>
        <begin position="199"/>
        <end position="219"/>
    </location>
</feature>
<keyword evidence="9" id="KW-1185">Reference proteome</keyword>
<dbReference type="InterPro" id="IPR011701">
    <property type="entry name" value="MFS"/>
</dbReference>
<evidence type="ECO:0000256" key="5">
    <source>
        <dbReference type="ARBA" id="ARBA00023136"/>
    </source>
</evidence>
<evidence type="ECO:0000256" key="3">
    <source>
        <dbReference type="ARBA" id="ARBA00022692"/>
    </source>
</evidence>
<dbReference type="SUPFAM" id="SSF103473">
    <property type="entry name" value="MFS general substrate transporter"/>
    <property type="match status" value="1"/>
</dbReference>
<accession>G3AJT9</accession>
<dbReference type="PANTHER" id="PTHR43791:SF40">
    <property type="entry name" value="THIAMINE PATHWAY TRANSPORTER THI73"/>
    <property type="match status" value="1"/>
</dbReference>
<dbReference type="HOGENOM" id="CLU_001265_0_5_1"/>
<dbReference type="eggNOG" id="KOG2533">
    <property type="taxonomic scope" value="Eukaryota"/>
</dbReference>
<evidence type="ECO:0000256" key="2">
    <source>
        <dbReference type="ARBA" id="ARBA00022448"/>
    </source>
</evidence>
<feature type="transmembrane region" description="Helical" evidence="6">
    <location>
        <begin position="304"/>
        <end position="324"/>
    </location>
</feature>